<dbReference type="EMBL" id="CM042032">
    <property type="protein sequence ID" value="KAI3776645.1"/>
    <property type="molecule type" value="Genomic_DNA"/>
</dbReference>
<accession>A0ACB9G0R2</accession>
<gene>
    <name evidence="1" type="ORF">L1987_46431</name>
</gene>
<evidence type="ECO:0000313" key="2">
    <source>
        <dbReference type="Proteomes" id="UP001056120"/>
    </source>
</evidence>
<keyword evidence="2" id="KW-1185">Reference proteome</keyword>
<name>A0ACB9G0R2_9ASTR</name>
<comment type="caution">
    <text evidence="1">The sequence shown here is derived from an EMBL/GenBank/DDBJ whole genome shotgun (WGS) entry which is preliminary data.</text>
</comment>
<dbReference type="Proteomes" id="UP001056120">
    <property type="component" value="Linkage Group LG15"/>
</dbReference>
<reference evidence="2" key="1">
    <citation type="journal article" date="2022" name="Mol. Ecol. Resour.">
        <title>The genomes of chicory, endive, great burdock and yacon provide insights into Asteraceae palaeo-polyploidization history and plant inulin production.</title>
        <authorList>
            <person name="Fan W."/>
            <person name="Wang S."/>
            <person name="Wang H."/>
            <person name="Wang A."/>
            <person name="Jiang F."/>
            <person name="Liu H."/>
            <person name="Zhao H."/>
            <person name="Xu D."/>
            <person name="Zhang Y."/>
        </authorList>
    </citation>
    <scope>NUCLEOTIDE SEQUENCE [LARGE SCALE GENOMIC DNA]</scope>
    <source>
        <strain evidence="2">cv. Yunnan</strain>
    </source>
</reference>
<sequence>MTDVFACLKTKHVLKHSCYYIKFVNGCHGSLKHYTSDKSLNDLDICCFVLCVCSSPDVADRHSVLAALRYPLLALSASNCPVLTWLCYS</sequence>
<protein>
    <submittedName>
        <fullName evidence="1">Uncharacterized protein</fullName>
    </submittedName>
</protein>
<reference evidence="1 2" key="2">
    <citation type="journal article" date="2022" name="Mol. Ecol. Resour.">
        <title>The genomes of chicory, endive, great burdock and yacon provide insights into Asteraceae paleo-polyploidization history and plant inulin production.</title>
        <authorList>
            <person name="Fan W."/>
            <person name="Wang S."/>
            <person name="Wang H."/>
            <person name="Wang A."/>
            <person name="Jiang F."/>
            <person name="Liu H."/>
            <person name="Zhao H."/>
            <person name="Xu D."/>
            <person name="Zhang Y."/>
        </authorList>
    </citation>
    <scope>NUCLEOTIDE SEQUENCE [LARGE SCALE GENOMIC DNA]</scope>
    <source>
        <strain evidence="2">cv. Yunnan</strain>
        <tissue evidence="1">Leaves</tissue>
    </source>
</reference>
<organism evidence="1 2">
    <name type="scientific">Smallanthus sonchifolius</name>
    <dbReference type="NCBI Taxonomy" id="185202"/>
    <lineage>
        <taxon>Eukaryota</taxon>
        <taxon>Viridiplantae</taxon>
        <taxon>Streptophyta</taxon>
        <taxon>Embryophyta</taxon>
        <taxon>Tracheophyta</taxon>
        <taxon>Spermatophyta</taxon>
        <taxon>Magnoliopsida</taxon>
        <taxon>eudicotyledons</taxon>
        <taxon>Gunneridae</taxon>
        <taxon>Pentapetalae</taxon>
        <taxon>asterids</taxon>
        <taxon>campanulids</taxon>
        <taxon>Asterales</taxon>
        <taxon>Asteraceae</taxon>
        <taxon>Asteroideae</taxon>
        <taxon>Heliantheae alliance</taxon>
        <taxon>Millerieae</taxon>
        <taxon>Smallanthus</taxon>
    </lineage>
</organism>
<proteinExistence type="predicted"/>
<evidence type="ECO:0000313" key="1">
    <source>
        <dbReference type="EMBL" id="KAI3776645.1"/>
    </source>
</evidence>